<accession>A0A9P7UZH7</accession>
<feature type="domain" description="Fe2OG dioxygenase" evidence="1">
    <location>
        <begin position="173"/>
        <end position="294"/>
    </location>
</feature>
<dbReference type="PANTHER" id="PTHR21052:SF0">
    <property type="entry name" value="ALPHA-KETOGLUTARATE-DEPENDENT DIOXYGENASE ALKB HOMOLOG 7, MITOCHONDRIAL"/>
    <property type="match status" value="1"/>
</dbReference>
<dbReference type="GO" id="GO:0005759">
    <property type="term" value="C:mitochondrial matrix"/>
    <property type="evidence" value="ECO:0007669"/>
    <property type="project" value="TreeGrafter"/>
</dbReference>
<dbReference type="Pfam" id="PF13532">
    <property type="entry name" value="2OG-FeII_Oxy_2"/>
    <property type="match status" value="1"/>
</dbReference>
<dbReference type="PANTHER" id="PTHR21052">
    <property type="entry name" value="SPERMATOGENESIS ASSOCIATED 11-RELATED"/>
    <property type="match status" value="1"/>
</dbReference>
<dbReference type="InterPro" id="IPR032870">
    <property type="entry name" value="ALKBH7-like"/>
</dbReference>
<dbReference type="RefSeq" id="XP_043013959.1">
    <property type="nucleotide sequence ID" value="XM_043149355.1"/>
</dbReference>
<dbReference type="GO" id="GO:0006974">
    <property type="term" value="P:DNA damage response"/>
    <property type="evidence" value="ECO:0007669"/>
    <property type="project" value="InterPro"/>
</dbReference>
<dbReference type="SUPFAM" id="SSF51197">
    <property type="entry name" value="Clavaminate synthase-like"/>
    <property type="match status" value="1"/>
</dbReference>
<dbReference type="OrthoDB" id="412814at2759"/>
<reference evidence="2" key="1">
    <citation type="journal article" date="2021" name="Genome Biol. Evol.">
        <title>The assembled and annotated genome of the fairy-ring fungus Marasmius oreades.</title>
        <authorList>
            <person name="Hiltunen M."/>
            <person name="Ament-Velasquez S.L."/>
            <person name="Johannesson H."/>
        </authorList>
    </citation>
    <scope>NUCLEOTIDE SEQUENCE</scope>
    <source>
        <strain evidence="2">03SP1</strain>
    </source>
</reference>
<gene>
    <name evidence="2" type="ORF">E1B28_004831</name>
</gene>
<name>A0A9P7UZH7_9AGAR</name>
<dbReference type="InterPro" id="IPR037151">
    <property type="entry name" value="AlkB-like_sf"/>
</dbReference>
<dbReference type="KEGG" id="more:E1B28_004831"/>
<dbReference type="GO" id="GO:0006631">
    <property type="term" value="P:fatty acid metabolic process"/>
    <property type="evidence" value="ECO:0007669"/>
    <property type="project" value="TreeGrafter"/>
</dbReference>
<protein>
    <recommendedName>
        <fullName evidence="1">Fe2OG dioxygenase domain-containing protein</fullName>
    </recommendedName>
</protein>
<dbReference type="PROSITE" id="PS51471">
    <property type="entry name" value="FE2OG_OXY"/>
    <property type="match status" value="1"/>
</dbReference>
<sequence>MTCRAPSNLLDDTLESDSLKRKRSDLEFQSTDSSSKRLALRITIPAERAEQDEASPSSLFSAGTSSPLAFIGSPEGRRGLGKRFTPAQLLPPPIPGLFFDPSILLPGEVADTVFRYCLATYFTSPEVNQIMLFGRAPSSSTQLSPGSKEHVELLRPLLPPNVHSLLFPSIPRRARQAIINLYNPGEGITAHVDLLRRFGDGIVGVSLSSGCVMQFVRQRGSSVDNEAEGRCSDEMLLEHDLYIPERSILVMTEDARYKWTHGIPHRSQDYVESETGGVWINRKVRLSITFRWLLPGAEIVGDEEGM</sequence>
<dbReference type="InterPro" id="IPR005123">
    <property type="entry name" value="Oxoglu/Fe-dep_dioxygenase_dom"/>
</dbReference>
<dbReference type="AlphaFoldDB" id="A0A9P7UZH7"/>
<comment type="caution">
    <text evidence="2">The sequence shown here is derived from an EMBL/GenBank/DDBJ whole genome shotgun (WGS) entry which is preliminary data.</text>
</comment>
<dbReference type="Gene3D" id="2.60.120.590">
    <property type="entry name" value="Alpha-ketoglutarate-dependent dioxygenase AlkB-like"/>
    <property type="match status" value="1"/>
</dbReference>
<proteinExistence type="predicted"/>
<keyword evidence="3" id="KW-1185">Reference proteome</keyword>
<dbReference type="GeneID" id="66073907"/>
<evidence type="ECO:0000259" key="1">
    <source>
        <dbReference type="PROSITE" id="PS51471"/>
    </source>
</evidence>
<evidence type="ECO:0000313" key="2">
    <source>
        <dbReference type="EMBL" id="KAG7097489.1"/>
    </source>
</evidence>
<dbReference type="EMBL" id="CM032182">
    <property type="protein sequence ID" value="KAG7097489.1"/>
    <property type="molecule type" value="Genomic_DNA"/>
</dbReference>
<organism evidence="2 3">
    <name type="scientific">Marasmius oreades</name>
    <name type="common">fairy-ring Marasmius</name>
    <dbReference type="NCBI Taxonomy" id="181124"/>
    <lineage>
        <taxon>Eukaryota</taxon>
        <taxon>Fungi</taxon>
        <taxon>Dikarya</taxon>
        <taxon>Basidiomycota</taxon>
        <taxon>Agaricomycotina</taxon>
        <taxon>Agaricomycetes</taxon>
        <taxon>Agaricomycetidae</taxon>
        <taxon>Agaricales</taxon>
        <taxon>Marasmiineae</taxon>
        <taxon>Marasmiaceae</taxon>
        <taxon>Marasmius</taxon>
    </lineage>
</organism>
<evidence type="ECO:0000313" key="3">
    <source>
        <dbReference type="Proteomes" id="UP001049176"/>
    </source>
</evidence>
<dbReference type="InterPro" id="IPR027450">
    <property type="entry name" value="AlkB-like"/>
</dbReference>
<dbReference type="Proteomes" id="UP001049176">
    <property type="component" value="Chromosome 2"/>
</dbReference>